<dbReference type="SMART" id="SM00355">
    <property type="entry name" value="ZnF_C2H2"/>
    <property type="match status" value="4"/>
</dbReference>
<dbReference type="InterPro" id="IPR036236">
    <property type="entry name" value="Znf_C2H2_sf"/>
</dbReference>
<keyword evidence="8" id="KW-0804">Transcription</keyword>
<proteinExistence type="predicted"/>
<keyword evidence="6" id="KW-0805">Transcription regulation</keyword>
<evidence type="ECO:0000259" key="12">
    <source>
        <dbReference type="PROSITE" id="PS50157"/>
    </source>
</evidence>
<feature type="region of interest" description="Disordered" evidence="11">
    <location>
        <begin position="492"/>
        <end position="513"/>
    </location>
</feature>
<gene>
    <name evidence="13" type="ORF">WMSIL1_LOCUS8274</name>
</gene>
<evidence type="ECO:0000256" key="6">
    <source>
        <dbReference type="ARBA" id="ARBA00023015"/>
    </source>
</evidence>
<organism evidence="13 14">
    <name type="scientific">Hymenolepis diminuta</name>
    <name type="common">Rat tapeworm</name>
    <dbReference type="NCBI Taxonomy" id="6216"/>
    <lineage>
        <taxon>Eukaryota</taxon>
        <taxon>Metazoa</taxon>
        <taxon>Spiralia</taxon>
        <taxon>Lophotrochozoa</taxon>
        <taxon>Platyhelminthes</taxon>
        <taxon>Cestoda</taxon>
        <taxon>Eucestoda</taxon>
        <taxon>Cyclophyllidea</taxon>
        <taxon>Hymenolepididae</taxon>
        <taxon>Hymenolepis</taxon>
    </lineage>
</organism>
<evidence type="ECO:0000256" key="4">
    <source>
        <dbReference type="ARBA" id="ARBA00022771"/>
    </source>
</evidence>
<dbReference type="FunFam" id="3.30.160.60:FF:000104">
    <property type="entry name" value="Transcriptional repressor protein YY1"/>
    <property type="match status" value="1"/>
</dbReference>
<evidence type="ECO:0000256" key="11">
    <source>
        <dbReference type="SAM" id="MobiDB-lite"/>
    </source>
</evidence>
<dbReference type="GO" id="GO:0031519">
    <property type="term" value="C:PcG protein complex"/>
    <property type="evidence" value="ECO:0007669"/>
    <property type="project" value="TreeGrafter"/>
</dbReference>
<dbReference type="PANTHER" id="PTHR14003:SF10">
    <property type="entry name" value="TRANSCRIPTIONAL REPRESSOR PROTEIN YY1"/>
    <property type="match status" value="1"/>
</dbReference>
<keyword evidence="3" id="KW-0677">Repeat</keyword>
<dbReference type="GO" id="GO:0000978">
    <property type="term" value="F:RNA polymerase II cis-regulatory region sequence-specific DNA binding"/>
    <property type="evidence" value="ECO:0007669"/>
    <property type="project" value="TreeGrafter"/>
</dbReference>
<dbReference type="PROSITE" id="PS50157">
    <property type="entry name" value="ZINC_FINGER_C2H2_2"/>
    <property type="match status" value="4"/>
</dbReference>
<evidence type="ECO:0000256" key="3">
    <source>
        <dbReference type="ARBA" id="ARBA00022737"/>
    </source>
</evidence>
<feature type="domain" description="C2H2-type" evidence="12">
    <location>
        <begin position="327"/>
        <end position="356"/>
    </location>
</feature>
<dbReference type="EMBL" id="CABIJS010000322">
    <property type="protein sequence ID" value="VUZ49168.1"/>
    <property type="molecule type" value="Genomic_DNA"/>
</dbReference>
<dbReference type="PANTHER" id="PTHR14003">
    <property type="entry name" value="TRANSCRIPTIONAL REPRESSOR PROTEIN YY"/>
    <property type="match status" value="1"/>
</dbReference>
<evidence type="ECO:0000256" key="5">
    <source>
        <dbReference type="ARBA" id="ARBA00022833"/>
    </source>
</evidence>
<dbReference type="GO" id="GO:0000785">
    <property type="term" value="C:chromatin"/>
    <property type="evidence" value="ECO:0007669"/>
    <property type="project" value="TreeGrafter"/>
</dbReference>
<dbReference type="FunFam" id="3.30.160.60:FF:000109">
    <property type="entry name" value="Transcriptional repressor protein YY1"/>
    <property type="match status" value="1"/>
</dbReference>
<dbReference type="GO" id="GO:0000981">
    <property type="term" value="F:DNA-binding transcription factor activity, RNA polymerase II-specific"/>
    <property type="evidence" value="ECO:0007669"/>
    <property type="project" value="TreeGrafter"/>
</dbReference>
<dbReference type="InterPro" id="IPR013087">
    <property type="entry name" value="Znf_C2H2_type"/>
</dbReference>
<dbReference type="Gene3D" id="3.30.160.60">
    <property type="entry name" value="Classic Zinc Finger"/>
    <property type="match status" value="4"/>
</dbReference>
<keyword evidence="4 10" id="KW-0863">Zinc-finger</keyword>
<keyword evidence="2" id="KW-0479">Metal-binding</keyword>
<reference evidence="13 14" key="1">
    <citation type="submission" date="2019-07" db="EMBL/GenBank/DDBJ databases">
        <authorList>
            <person name="Jastrzebski P J."/>
            <person name="Paukszto L."/>
            <person name="Jastrzebski P J."/>
        </authorList>
    </citation>
    <scope>NUCLEOTIDE SEQUENCE [LARGE SCALE GENOMIC DNA]</scope>
    <source>
        <strain evidence="13 14">WMS-il1</strain>
    </source>
</reference>
<evidence type="ECO:0000256" key="8">
    <source>
        <dbReference type="ARBA" id="ARBA00023163"/>
    </source>
</evidence>
<protein>
    <recommendedName>
        <fullName evidence="12">C2H2-type domain-containing protein</fullName>
    </recommendedName>
</protein>
<feature type="domain" description="C2H2-type" evidence="12">
    <location>
        <begin position="270"/>
        <end position="294"/>
    </location>
</feature>
<dbReference type="SUPFAM" id="SSF57667">
    <property type="entry name" value="beta-beta-alpha zinc fingers"/>
    <property type="match status" value="3"/>
</dbReference>
<evidence type="ECO:0000313" key="13">
    <source>
        <dbReference type="EMBL" id="VUZ49168.1"/>
    </source>
</evidence>
<feature type="domain" description="C2H2-type" evidence="12">
    <location>
        <begin position="299"/>
        <end position="326"/>
    </location>
</feature>
<dbReference type="GO" id="GO:0008270">
    <property type="term" value="F:zinc ion binding"/>
    <property type="evidence" value="ECO:0007669"/>
    <property type="project" value="UniProtKB-KW"/>
</dbReference>
<dbReference type="FunFam" id="3.30.160.60:FF:000163">
    <property type="entry name" value="transcriptional repressor protein YY1"/>
    <property type="match status" value="1"/>
</dbReference>
<keyword evidence="9" id="KW-0539">Nucleus</keyword>
<dbReference type="PROSITE" id="PS00028">
    <property type="entry name" value="ZINC_FINGER_C2H2_1"/>
    <property type="match status" value="3"/>
</dbReference>
<feature type="region of interest" description="Disordered" evidence="11">
    <location>
        <begin position="95"/>
        <end position="161"/>
    </location>
</feature>
<evidence type="ECO:0000256" key="2">
    <source>
        <dbReference type="ARBA" id="ARBA00022723"/>
    </source>
</evidence>
<evidence type="ECO:0000256" key="7">
    <source>
        <dbReference type="ARBA" id="ARBA00023125"/>
    </source>
</evidence>
<evidence type="ECO:0000256" key="10">
    <source>
        <dbReference type="PROSITE-ProRule" id="PRU00042"/>
    </source>
</evidence>
<feature type="domain" description="C2H2-type" evidence="12">
    <location>
        <begin position="357"/>
        <end position="386"/>
    </location>
</feature>
<comment type="subcellular location">
    <subcellularLocation>
        <location evidence="1">Nucleus</location>
    </subcellularLocation>
</comment>
<dbReference type="Pfam" id="PF00096">
    <property type="entry name" value="zf-C2H2"/>
    <property type="match status" value="3"/>
</dbReference>
<evidence type="ECO:0000256" key="9">
    <source>
        <dbReference type="ARBA" id="ARBA00023242"/>
    </source>
</evidence>
<feature type="compositionally biased region" description="Polar residues" evidence="11">
    <location>
        <begin position="142"/>
        <end position="155"/>
    </location>
</feature>
<evidence type="ECO:0000313" key="14">
    <source>
        <dbReference type="Proteomes" id="UP000321570"/>
    </source>
</evidence>
<dbReference type="AlphaFoldDB" id="A0A564YR46"/>
<sequence length="525" mass="58181">MAEVLHAKGSVKSELFDDSEVNIKSEYFDGKMEDIPADNSDVFFGSDSDNFFPGSEQYGDLFLMDPHDLLGVQEEIIGSETSNVSDEVPVPSVTVNEIASPRKNTRRSTAKSKSTVRTDPTPESIDTSDSDEFTLNVPFHPSDNQEVSTNPQSRVPIQIGPSFPSSRPRIIKISTNAPSNTRLNVIPQFGLPTQRILAFRRKSDLERQLLPRIQSQPVSQLASVLTVRTTAVKPKNVSRVYNSQRLGVSASTSLTNQNHRGSAIQPGRAVACPHKNCGKLFRDNSAMRKHLHTHGPRVHVCAECGKAFVESSKLKRHQLVHTGEKPFQCNFEGCGKRFSLDFNLRTHYRIHTGDRPYICPVEGCSKRFAQSTNLKSHLSTHNKVRFRGRGGNSQQQTSATAAFLQRSANNNAMMFDDECDPFYQNNYQQNASSTRSVMLSSTSHNAFPGGFAGSSRVQTGNNGNSVFIHYPPTAMIAEEPEDDVDIDDETTGLIIDEQNPTSSRNDDRRKRKVGSDLLSDANSFL</sequence>
<name>A0A564YR46_HYMDI</name>
<keyword evidence="14" id="KW-1185">Reference proteome</keyword>
<keyword evidence="7" id="KW-0238">DNA-binding</keyword>
<dbReference type="Proteomes" id="UP000321570">
    <property type="component" value="Unassembled WGS sequence"/>
</dbReference>
<evidence type="ECO:0000256" key="1">
    <source>
        <dbReference type="ARBA" id="ARBA00004123"/>
    </source>
</evidence>
<dbReference type="GO" id="GO:0005667">
    <property type="term" value="C:transcription regulator complex"/>
    <property type="evidence" value="ECO:0007669"/>
    <property type="project" value="TreeGrafter"/>
</dbReference>
<keyword evidence="5" id="KW-0862">Zinc</keyword>
<accession>A0A564YR46</accession>